<dbReference type="InterPro" id="IPR051544">
    <property type="entry name" value="TPS_OM_transporter"/>
</dbReference>
<evidence type="ECO:0000313" key="2">
    <source>
        <dbReference type="Proteomes" id="UP000610558"/>
    </source>
</evidence>
<protein>
    <submittedName>
        <fullName evidence="1">ShlB/FhaC/HecB family hemolysin secretion/activation protein</fullName>
    </submittedName>
</protein>
<comment type="caution">
    <text evidence="1">The sequence shown here is derived from an EMBL/GenBank/DDBJ whole genome shotgun (WGS) entry which is preliminary data.</text>
</comment>
<accession>A0A927GWC0</accession>
<proteinExistence type="predicted"/>
<dbReference type="Gene3D" id="2.40.160.50">
    <property type="entry name" value="membrane protein fhac: a member of the omp85/tpsb transporter family"/>
    <property type="match status" value="1"/>
</dbReference>
<sequence length="575" mass="62527">MAIDLPPVIPPAQLNQAETQAILASSPAAISAKTGETTLRVYGNSHLTDSAVTEIITSAKNPSEAVLNLTRRYYEEGHLLVTVNYYRSLDAILVFVDQKVLAEVKGDERAVAHFKHLEGDADLTIPEYDTPRVLADLQAQRGGYDYSISYEELGDGKVAMVFTSEKVEDYDATDFILETNNKGSRFLGRYFGMAGIKHRTEDGTQISAAVQTAFADLGESRDGDELNQLSVSIDRPFAFGLYGVDASYTEYTRDPQVTTTSASGGLGGAVCTLTDTLGLGVIGNTLVGCDPTSSSTRVNLDAEILQVALRGEQVLYSTPWTRILLNEKVSHIDSSIEQSGVNGKILDEVYQTLEVGGKYIKTTYNTPDSSASQLTLGLSLKTGMGDGGTLDDYPSFAQAYFAAYPTATDAPDVVPQARTAEFVALIPTANYQLRLGENGALKINAKAQYSDEQVPQQQQFVLGGMNTLSAYLPGVLIGDSGYFGYAAYERTYQMGDFKLVPSLFAEYGAAWFENASSPEGDEQSVADAGLGLQLNYRDQLYSEVVVARPLTDDVQDEDYLESLEADFYWRVRLTF</sequence>
<dbReference type="GO" id="GO:0008320">
    <property type="term" value="F:protein transmembrane transporter activity"/>
    <property type="evidence" value="ECO:0007669"/>
    <property type="project" value="TreeGrafter"/>
</dbReference>
<dbReference type="PANTHER" id="PTHR34597:SF3">
    <property type="entry name" value="OUTER MEMBRANE TRANSPORTER CDIB"/>
    <property type="match status" value="1"/>
</dbReference>
<keyword evidence="2" id="KW-1185">Reference proteome</keyword>
<dbReference type="Proteomes" id="UP000610558">
    <property type="component" value="Unassembled WGS sequence"/>
</dbReference>
<dbReference type="GO" id="GO:0046819">
    <property type="term" value="P:protein secretion by the type V secretion system"/>
    <property type="evidence" value="ECO:0007669"/>
    <property type="project" value="TreeGrafter"/>
</dbReference>
<dbReference type="AlphaFoldDB" id="A0A927GWC0"/>
<dbReference type="RefSeq" id="WP_190765570.1">
    <property type="nucleotide sequence ID" value="NZ_JACXLD010000006.1"/>
</dbReference>
<gene>
    <name evidence="1" type="ORF">IB286_11220</name>
</gene>
<reference evidence="1" key="1">
    <citation type="submission" date="2020-09" db="EMBL/GenBank/DDBJ databases">
        <authorList>
            <person name="Yoon J.-W."/>
        </authorList>
    </citation>
    <scope>NUCLEOTIDE SEQUENCE</scope>
    <source>
        <strain evidence="1">KMU-158</strain>
    </source>
</reference>
<dbReference type="GO" id="GO:0098046">
    <property type="term" value="C:type V protein secretion system complex"/>
    <property type="evidence" value="ECO:0007669"/>
    <property type="project" value="TreeGrafter"/>
</dbReference>
<organism evidence="1 2">
    <name type="scientific">Spongiibacter pelagi</name>
    <dbReference type="NCBI Taxonomy" id="2760804"/>
    <lineage>
        <taxon>Bacteria</taxon>
        <taxon>Pseudomonadati</taxon>
        <taxon>Pseudomonadota</taxon>
        <taxon>Gammaproteobacteria</taxon>
        <taxon>Cellvibrionales</taxon>
        <taxon>Spongiibacteraceae</taxon>
        <taxon>Spongiibacter</taxon>
    </lineage>
</organism>
<name>A0A927GWC0_9GAMM</name>
<evidence type="ECO:0000313" key="1">
    <source>
        <dbReference type="EMBL" id="MBD2859576.1"/>
    </source>
</evidence>
<dbReference type="PANTHER" id="PTHR34597">
    <property type="entry name" value="SLR1661 PROTEIN"/>
    <property type="match status" value="1"/>
</dbReference>
<dbReference type="EMBL" id="JACXLD010000006">
    <property type="protein sequence ID" value="MBD2859576.1"/>
    <property type="molecule type" value="Genomic_DNA"/>
</dbReference>